<reference evidence="1 2" key="1">
    <citation type="submission" date="2015-11" db="EMBL/GenBank/DDBJ databases">
        <title>Exploring the genomic traits of fungus-feeding bacterial genus Collimonas.</title>
        <authorList>
            <person name="Song C."/>
            <person name="Schmidt R."/>
            <person name="de Jager V."/>
            <person name="Krzyzanowska D."/>
            <person name="Jongedijk E."/>
            <person name="Cankar K."/>
            <person name="Beekwilder J."/>
            <person name="van Veen A."/>
            <person name="de Boer W."/>
            <person name="van Veen J.A."/>
            <person name="Garbeva P."/>
        </authorList>
    </citation>
    <scope>NUCLEOTIDE SEQUENCE [LARGE SCALE GENOMIC DNA]</scope>
    <source>
        <strain evidence="1 2">Ter291</strain>
    </source>
</reference>
<gene>
    <name evidence="1" type="ORF">CPter291_3495</name>
</gene>
<name>A0ABM5Z986_9BURK</name>
<evidence type="ECO:0000313" key="1">
    <source>
        <dbReference type="EMBL" id="AMP15730.1"/>
    </source>
</evidence>
<evidence type="ECO:0000313" key="2">
    <source>
        <dbReference type="Proteomes" id="UP000074914"/>
    </source>
</evidence>
<proteinExistence type="predicted"/>
<accession>A0ABM5Z986</accession>
<organism evidence="1 2">
    <name type="scientific">Collimonas pratensis</name>
    <dbReference type="NCBI Taxonomy" id="279113"/>
    <lineage>
        <taxon>Bacteria</taxon>
        <taxon>Pseudomonadati</taxon>
        <taxon>Pseudomonadota</taxon>
        <taxon>Betaproteobacteria</taxon>
        <taxon>Burkholderiales</taxon>
        <taxon>Oxalobacteraceae</taxon>
        <taxon>Collimonas</taxon>
    </lineage>
</organism>
<keyword evidence="2" id="KW-1185">Reference proteome</keyword>
<protein>
    <submittedName>
        <fullName evidence="1">Uncharacterized protein</fullName>
    </submittedName>
</protein>
<sequence length="56" mass="6478">MDNWPLPDRPLMTVDFSAAEHEIGLLLRTRLHSRLPASAPEDFEMQYLPITSAQWL</sequence>
<dbReference type="EMBL" id="CP013236">
    <property type="protein sequence ID" value="AMP15730.1"/>
    <property type="molecule type" value="Genomic_DNA"/>
</dbReference>
<dbReference type="Proteomes" id="UP000074914">
    <property type="component" value="Chromosome"/>
</dbReference>